<dbReference type="OrthoDB" id="2755675at2759"/>
<comment type="caution">
    <text evidence="2">The sequence shown here is derived from an EMBL/GenBank/DDBJ whole genome shotgun (WGS) entry which is preliminary data.</text>
</comment>
<dbReference type="InterPro" id="IPR032675">
    <property type="entry name" value="LRR_dom_sf"/>
</dbReference>
<dbReference type="EMBL" id="AYKW01000001">
    <property type="protein sequence ID" value="PIL36381.1"/>
    <property type="molecule type" value="Genomic_DNA"/>
</dbReference>
<evidence type="ECO:0000256" key="1">
    <source>
        <dbReference type="SAM" id="MobiDB-lite"/>
    </source>
</evidence>
<protein>
    <recommendedName>
        <fullName evidence="4">F-box domain-containing protein</fullName>
    </recommendedName>
</protein>
<name>A0A2G8SRG9_9APHY</name>
<organism evidence="2 3">
    <name type="scientific">Ganoderma sinense ZZ0214-1</name>
    <dbReference type="NCBI Taxonomy" id="1077348"/>
    <lineage>
        <taxon>Eukaryota</taxon>
        <taxon>Fungi</taxon>
        <taxon>Dikarya</taxon>
        <taxon>Basidiomycota</taxon>
        <taxon>Agaricomycotina</taxon>
        <taxon>Agaricomycetes</taxon>
        <taxon>Polyporales</taxon>
        <taxon>Polyporaceae</taxon>
        <taxon>Ganoderma</taxon>
    </lineage>
</organism>
<feature type="compositionally biased region" description="Polar residues" evidence="1">
    <location>
        <begin position="82"/>
        <end position="103"/>
    </location>
</feature>
<evidence type="ECO:0008006" key="4">
    <source>
        <dbReference type="Google" id="ProtNLM"/>
    </source>
</evidence>
<accession>A0A2G8SRG9</accession>
<dbReference type="Proteomes" id="UP000230002">
    <property type="component" value="Unassembled WGS sequence"/>
</dbReference>
<feature type="region of interest" description="Disordered" evidence="1">
    <location>
        <begin position="80"/>
        <end position="103"/>
    </location>
</feature>
<sequence>MDVAPAEWDLFLKETAFAVLRDWDGYLERIVYRHTTAPWRSQLTIASGSALIARLKRISIRNVAMGRGWVKPFGHDLVDRPQSITSPEDNALTDRQASPSDEASFSVDLPVELWLTILGHITDKATLAVLTQVSRTFSHEAEARLYHTVTFDLDPAIYRFCESVLADPRRATLVVGFHLMAIENAYGSTLRALLPVLQSLRNLEYLKLNISLGSGLPSLDSHDEQHRRTLTAILGLRFPRLRGFATTGALSTQPQSLRFVLGHPRLEELEFNGSCYDYSAWGPGAGSSTAMFQALSSLRALACRSWFLHDNCAVAGSLTHFHATSLNPAGLVHIARLLGKRLVSLRIAHCVPFSFQHFEPMSLDEVASKFPRLRFLQLDMEYRVKPYINKHPIVFTAPCPRPASENSVTAPDAHVHARPRSRSRFTLALSYARPQTRAVDMTVAAAWHEFLNRTALQVLRGWGDDCVARVVYRHTIIPYVSVALSADGMRLVRRQDTEMREDEWKWV</sequence>
<dbReference type="AlphaFoldDB" id="A0A2G8SRG9"/>
<keyword evidence="3" id="KW-1185">Reference proteome</keyword>
<reference evidence="2 3" key="1">
    <citation type="journal article" date="2015" name="Sci. Rep.">
        <title>Chromosome-level genome map provides insights into diverse defense mechanisms in the medicinal fungus Ganoderma sinense.</title>
        <authorList>
            <person name="Zhu Y."/>
            <person name="Xu J."/>
            <person name="Sun C."/>
            <person name="Zhou S."/>
            <person name="Xu H."/>
            <person name="Nelson D.R."/>
            <person name="Qian J."/>
            <person name="Song J."/>
            <person name="Luo H."/>
            <person name="Xiang L."/>
            <person name="Li Y."/>
            <person name="Xu Z."/>
            <person name="Ji A."/>
            <person name="Wang L."/>
            <person name="Lu S."/>
            <person name="Hayward A."/>
            <person name="Sun W."/>
            <person name="Li X."/>
            <person name="Schwartz D.C."/>
            <person name="Wang Y."/>
            <person name="Chen S."/>
        </authorList>
    </citation>
    <scope>NUCLEOTIDE SEQUENCE [LARGE SCALE GENOMIC DNA]</scope>
    <source>
        <strain evidence="2 3">ZZ0214-1</strain>
    </source>
</reference>
<gene>
    <name evidence="2" type="ORF">GSI_00069</name>
</gene>
<evidence type="ECO:0000313" key="3">
    <source>
        <dbReference type="Proteomes" id="UP000230002"/>
    </source>
</evidence>
<evidence type="ECO:0000313" key="2">
    <source>
        <dbReference type="EMBL" id="PIL36381.1"/>
    </source>
</evidence>
<dbReference type="Gene3D" id="3.80.10.10">
    <property type="entry name" value="Ribonuclease Inhibitor"/>
    <property type="match status" value="1"/>
</dbReference>
<proteinExistence type="predicted"/>